<accession>A0A9D1FWB5</accession>
<organism evidence="2 3">
    <name type="scientific">Candidatus Scatenecus faecavium</name>
    <dbReference type="NCBI Taxonomy" id="2840915"/>
    <lineage>
        <taxon>Bacteria</taxon>
        <taxon>Candidatus Scatenecus</taxon>
    </lineage>
</organism>
<protein>
    <submittedName>
        <fullName evidence="2">Uncharacterized protein</fullName>
    </submittedName>
</protein>
<evidence type="ECO:0000313" key="3">
    <source>
        <dbReference type="Proteomes" id="UP000824139"/>
    </source>
</evidence>
<reference evidence="2" key="1">
    <citation type="submission" date="2020-10" db="EMBL/GenBank/DDBJ databases">
        <authorList>
            <person name="Gilroy R."/>
        </authorList>
    </citation>
    <scope>NUCLEOTIDE SEQUENCE</scope>
    <source>
        <strain evidence="2">CHK152-2994</strain>
    </source>
</reference>
<dbReference type="AlphaFoldDB" id="A0A9D1FWB5"/>
<keyword evidence="1" id="KW-0472">Membrane</keyword>
<keyword evidence="1" id="KW-0812">Transmembrane</keyword>
<sequence length="109" mass="11883">MNSDWVTSVDMLADAGIVNFDAAAYITGAPARFVGSPQYPIYNIPPLAMPIQKDSYQASDTSIVKTPAWKKVLFGGLAIGGALWGISKIKKAPQMIKNAFENFTKIFKR</sequence>
<keyword evidence="1" id="KW-1133">Transmembrane helix</keyword>
<dbReference type="EMBL" id="DVJO01000132">
    <property type="protein sequence ID" value="HIS83143.1"/>
    <property type="molecule type" value="Genomic_DNA"/>
</dbReference>
<name>A0A9D1FWB5_9BACT</name>
<evidence type="ECO:0000256" key="1">
    <source>
        <dbReference type="SAM" id="Phobius"/>
    </source>
</evidence>
<proteinExistence type="predicted"/>
<dbReference type="Proteomes" id="UP000824139">
    <property type="component" value="Unassembled WGS sequence"/>
</dbReference>
<feature type="transmembrane region" description="Helical" evidence="1">
    <location>
        <begin position="68"/>
        <end position="87"/>
    </location>
</feature>
<comment type="caution">
    <text evidence="2">The sequence shown here is derived from an EMBL/GenBank/DDBJ whole genome shotgun (WGS) entry which is preliminary data.</text>
</comment>
<evidence type="ECO:0000313" key="2">
    <source>
        <dbReference type="EMBL" id="HIS83143.1"/>
    </source>
</evidence>
<gene>
    <name evidence="2" type="ORF">IAD41_06025</name>
</gene>
<reference evidence="2" key="2">
    <citation type="journal article" date="2021" name="PeerJ">
        <title>Extensive microbial diversity within the chicken gut microbiome revealed by metagenomics and culture.</title>
        <authorList>
            <person name="Gilroy R."/>
            <person name="Ravi A."/>
            <person name="Getino M."/>
            <person name="Pursley I."/>
            <person name="Horton D.L."/>
            <person name="Alikhan N.F."/>
            <person name="Baker D."/>
            <person name="Gharbi K."/>
            <person name="Hall N."/>
            <person name="Watson M."/>
            <person name="Adriaenssens E.M."/>
            <person name="Foster-Nyarko E."/>
            <person name="Jarju S."/>
            <person name="Secka A."/>
            <person name="Antonio M."/>
            <person name="Oren A."/>
            <person name="Chaudhuri R.R."/>
            <person name="La Ragione R."/>
            <person name="Hildebrand F."/>
            <person name="Pallen M.J."/>
        </authorList>
    </citation>
    <scope>NUCLEOTIDE SEQUENCE</scope>
    <source>
        <strain evidence="2">CHK152-2994</strain>
    </source>
</reference>